<dbReference type="STRING" id="670580.A0A1X6N347"/>
<gene>
    <name evidence="2" type="ORF">POSPLADRAFT_1033630</name>
</gene>
<dbReference type="PANTHER" id="PTHR31912:SF34">
    <property type="entry name" value="NOTOCHORD-RELATED PROTEIN"/>
    <property type="match status" value="1"/>
</dbReference>
<name>A0A1X6N347_9APHY</name>
<feature type="region of interest" description="Disordered" evidence="1">
    <location>
        <begin position="277"/>
        <end position="296"/>
    </location>
</feature>
<sequence>MVQGAVASLTTSLLDWLAANPQLQHDMSDSEPSEWSKDRLTQEYAERTPGLHCMCGHSDEEPNWFPWPDKTCILDILRHLPCSLFSDTQMQMILWCLDILGVDNRPLLAVLKAVNEFLQHLCGITSIWYKGPLSDVYYVNDLHSIIVQDYFLYEPAKLRNGNLIILICWYTCKSPARDQLMFGKCWHLLPVLFIPAILGFIHEHILTRQQATAGVHRQKGIIIVSQLEDAQHNGIWAWDIHLKEMILVIPGVLALLGDNPMQSELACHVSLAGSGHQADSNSKHSNTFASSAGSHSKRAKKMRCAETLQELVDRARHFFAMLGHLQAIFQEASTVGGTTRAKQMKTETGMKDTFQDHFVNRIAAFSCKLHGSHGEKQAIIDEMITSEFPANTSSPIFHIHDLDVNHDTPVEILHVVLLGFIKYFWCDAIACIPRDHKDLLKTWLSSLDVSGLGLPSLAGETLVTYVGSLTGRNFQTISQVASFVLYNMVSAECFDAWLMLCTLVPLIWQPVIEDLESHLVLNPLMPSFTCKGSIAIAMHHLATLHDPTSGWHACHNADSDPAAWMTAGRYPLALVHPRMDVKNVIMDYYGLSKATDAIAQHSLGQCIIEMEPPPALRQCKLVQFCAGKGYVVGAWVIFQTTTPPAAGSSRPPAPSIGHVMEILQVTNSFSALAGHADKTLIQLFMVTGKAPHYGYLQLHAAHWVSVAPLLPSTKSMSSPQVPMHYVQVFRMEPVQLDVEMAILAGACSEVDAWNTRQTQSKPCKVPPQCKEGADPIQCEAIDMRPQCRPAAAQQHHQPNVLYDMLEAIKYECTQMLTILLHTGGPKMMAVPLKSPGSTGIQLCPHFHYENMSGLGTLAMAASHTSVVPSSSPPGFSPHPETSSTHHMSFDKVHIKQWLELVANCLQLRSEQYSDLQVFIELGEDLEPGDICIHIYQQATQYCVLNNVEVQSVAYGKFMEQLRRDKDLLGFTQIYGNPLLKSVSLGAAQCSLEQATWLIATKFKMGSPGSTLSADYQIHIVILHRLMWENSGTLDASDLDMAEVDESSNEDDAVAATAPKK</sequence>
<organism evidence="2 3">
    <name type="scientific">Postia placenta MAD-698-R-SB12</name>
    <dbReference type="NCBI Taxonomy" id="670580"/>
    <lineage>
        <taxon>Eukaryota</taxon>
        <taxon>Fungi</taxon>
        <taxon>Dikarya</taxon>
        <taxon>Basidiomycota</taxon>
        <taxon>Agaricomycotina</taxon>
        <taxon>Agaricomycetes</taxon>
        <taxon>Polyporales</taxon>
        <taxon>Adustoporiaceae</taxon>
        <taxon>Rhodonia</taxon>
    </lineage>
</organism>
<dbReference type="PANTHER" id="PTHR31912">
    <property type="entry name" value="IP13529P"/>
    <property type="match status" value="1"/>
</dbReference>
<evidence type="ECO:0000313" key="3">
    <source>
        <dbReference type="Proteomes" id="UP000194127"/>
    </source>
</evidence>
<reference evidence="2 3" key="1">
    <citation type="submission" date="2017-04" db="EMBL/GenBank/DDBJ databases">
        <title>Genome Sequence of the Model Brown-Rot Fungus Postia placenta SB12.</title>
        <authorList>
            <consortium name="DOE Joint Genome Institute"/>
            <person name="Gaskell J."/>
            <person name="Kersten P."/>
            <person name="Larrondo L.F."/>
            <person name="Canessa P."/>
            <person name="Martinez D."/>
            <person name="Hibbett D."/>
            <person name="Schmoll M."/>
            <person name="Kubicek C.P."/>
            <person name="Martinez A.T."/>
            <person name="Yadav J."/>
            <person name="Master E."/>
            <person name="Magnuson J.K."/>
            <person name="James T."/>
            <person name="Yaver D."/>
            <person name="Berka R."/>
            <person name="Labutti K."/>
            <person name="Lipzen A."/>
            <person name="Aerts A."/>
            <person name="Barry K."/>
            <person name="Henrissat B."/>
            <person name="Blanchette R."/>
            <person name="Grigoriev I."/>
            <person name="Cullen D."/>
        </authorList>
    </citation>
    <scope>NUCLEOTIDE SEQUENCE [LARGE SCALE GENOMIC DNA]</scope>
    <source>
        <strain evidence="2 3">MAD-698-R-SB12</strain>
    </source>
</reference>
<dbReference type="GeneID" id="36321900"/>
<evidence type="ECO:0000313" key="2">
    <source>
        <dbReference type="EMBL" id="OSX63035.1"/>
    </source>
</evidence>
<evidence type="ECO:0000256" key="1">
    <source>
        <dbReference type="SAM" id="MobiDB-lite"/>
    </source>
</evidence>
<dbReference type="EMBL" id="KZ110596">
    <property type="protein sequence ID" value="OSX63035.1"/>
    <property type="molecule type" value="Genomic_DNA"/>
</dbReference>
<proteinExistence type="predicted"/>
<protein>
    <submittedName>
        <fullName evidence="2">Uncharacterized protein</fullName>
    </submittedName>
</protein>
<keyword evidence="3" id="KW-1185">Reference proteome</keyword>
<dbReference type="OrthoDB" id="2246127at2759"/>
<dbReference type="Proteomes" id="UP000194127">
    <property type="component" value="Unassembled WGS sequence"/>
</dbReference>
<dbReference type="AlphaFoldDB" id="A0A1X6N347"/>
<accession>A0A1X6N347</accession>
<feature type="compositionally biased region" description="Polar residues" evidence="1">
    <location>
        <begin position="277"/>
        <end position="294"/>
    </location>
</feature>
<dbReference type="RefSeq" id="XP_024339829.1">
    <property type="nucleotide sequence ID" value="XM_024476950.1"/>
</dbReference>